<evidence type="ECO:0000256" key="1">
    <source>
        <dbReference type="SAM" id="MobiDB-lite"/>
    </source>
</evidence>
<comment type="caution">
    <text evidence="2">The sequence shown here is derived from an EMBL/GenBank/DDBJ whole genome shotgun (WGS) entry which is preliminary data.</text>
</comment>
<sequence length="119" mass="13335">MVEVSRLLQAAVGGADHESVGDEDDDNNNDSDSNDDNDDNESDSNSASETNHQQNRKRKRKQGQRKSKKGKYEVSQPSCSLESGEARPVTSDHKDDPISKKFSSRRRKPVIDECERTNN</sequence>
<reference evidence="2" key="1">
    <citation type="journal article" date="2023" name="bioRxiv">
        <title>Scaffold-level genome assemblies of two parasitoid biocontrol wasps reveal the parthenogenesis mechanism and an associated novel virus.</title>
        <authorList>
            <person name="Inwood S."/>
            <person name="Skelly J."/>
            <person name="Guhlin J."/>
            <person name="Harrop T."/>
            <person name="Goldson S."/>
            <person name="Dearden P."/>
        </authorList>
    </citation>
    <scope>NUCLEOTIDE SEQUENCE</scope>
    <source>
        <strain evidence="2">Irish</strain>
        <tissue evidence="2">Whole body</tissue>
    </source>
</reference>
<feature type="non-terminal residue" evidence="2">
    <location>
        <position position="1"/>
    </location>
</feature>
<dbReference type="EMBL" id="JAQQBS010000170">
    <property type="protein sequence ID" value="KAK0169533.1"/>
    <property type="molecule type" value="Genomic_DNA"/>
</dbReference>
<feature type="compositionally biased region" description="Basic and acidic residues" evidence="1">
    <location>
        <begin position="109"/>
        <end position="119"/>
    </location>
</feature>
<accession>A0AA39FHB4</accession>
<dbReference type="AlphaFoldDB" id="A0AA39FHB4"/>
<feature type="compositionally biased region" description="Acidic residues" evidence="1">
    <location>
        <begin position="21"/>
        <end position="42"/>
    </location>
</feature>
<evidence type="ECO:0000313" key="2">
    <source>
        <dbReference type="EMBL" id="KAK0169533.1"/>
    </source>
</evidence>
<proteinExistence type="predicted"/>
<keyword evidence="3" id="KW-1185">Reference proteome</keyword>
<feature type="compositionally biased region" description="Basic residues" evidence="1">
    <location>
        <begin position="54"/>
        <end position="69"/>
    </location>
</feature>
<feature type="compositionally biased region" description="Basic and acidic residues" evidence="1">
    <location>
        <begin position="90"/>
        <end position="99"/>
    </location>
</feature>
<protein>
    <submittedName>
        <fullName evidence="2">Uncharacterized protein</fullName>
    </submittedName>
</protein>
<gene>
    <name evidence="2" type="ORF">PV328_011915</name>
</gene>
<name>A0AA39FHB4_9HYME</name>
<feature type="region of interest" description="Disordered" evidence="1">
    <location>
        <begin position="1"/>
        <end position="119"/>
    </location>
</feature>
<evidence type="ECO:0000313" key="3">
    <source>
        <dbReference type="Proteomes" id="UP001168990"/>
    </source>
</evidence>
<dbReference type="Proteomes" id="UP001168990">
    <property type="component" value="Unassembled WGS sequence"/>
</dbReference>
<reference evidence="2" key="2">
    <citation type="submission" date="2023-03" db="EMBL/GenBank/DDBJ databases">
        <authorList>
            <person name="Inwood S.N."/>
            <person name="Skelly J.G."/>
            <person name="Guhlin J."/>
            <person name="Harrop T.W.R."/>
            <person name="Goldson S.G."/>
            <person name="Dearden P.K."/>
        </authorList>
    </citation>
    <scope>NUCLEOTIDE SEQUENCE</scope>
    <source>
        <strain evidence="2">Irish</strain>
        <tissue evidence="2">Whole body</tissue>
    </source>
</reference>
<organism evidence="2 3">
    <name type="scientific">Microctonus aethiopoides</name>
    <dbReference type="NCBI Taxonomy" id="144406"/>
    <lineage>
        <taxon>Eukaryota</taxon>
        <taxon>Metazoa</taxon>
        <taxon>Ecdysozoa</taxon>
        <taxon>Arthropoda</taxon>
        <taxon>Hexapoda</taxon>
        <taxon>Insecta</taxon>
        <taxon>Pterygota</taxon>
        <taxon>Neoptera</taxon>
        <taxon>Endopterygota</taxon>
        <taxon>Hymenoptera</taxon>
        <taxon>Apocrita</taxon>
        <taxon>Ichneumonoidea</taxon>
        <taxon>Braconidae</taxon>
        <taxon>Euphorinae</taxon>
        <taxon>Microctonus</taxon>
    </lineage>
</organism>